<organism evidence="5">
    <name type="scientific">hydrothermal vent metagenome</name>
    <dbReference type="NCBI Taxonomy" id="652676"/>
    <lineage>
        <taxon>unclassified sequences</taxon>
        <taxon>metagenomes</taxon>
        <taxon>ecological metagenomes</taxon>
    </lineage>
</organism>
<dbReference type="EMBL" id="FAXA01000192">
    <property type="protein sequence ID" value="CUV02143.1"/>
    <property type="molecule type" value="Genomic_DNA"/>
</dbReference>
<evidence type="ECO:0000313" key="5">
    <source>
        <dbReference type="EMBL" id="CUV02143.1"/>
    </source>
</evidence>
<dbReference type="SUPFAM" id="SSF53474">
    <property type="entry name" value="alpha/beta-Hydrolases"/>
    <property type="match status" value="1"/>
</dbReference>
<keyword evidence="3 5" id="KW-0378">Hydrolase</keyword>
<dbReference type="InterPro" id="IPR010497">
    <property type="entry name" value="Epoxide_hydro_N"/>
</dbReference>
<dbReference type="Pfam" id="PF06441">
    <property type="entry name" value="EHN"/>
    <property type="match status" value="1"/>
</dbReference>
<protein>
    <submittedName>
        <fullName evidence="5">Epoxide hydrolase</fullName>
        <ecNumber evidence="5">3.3.2.9</ecNumber>
    </submittedName>
</protein>
<dbReference type="GO" id="GO:0033961">
    <property type="term" value="F:cis-stilbene-oxide hydrolase activity"/>
    <property type="evidence" value="ECO:0007669"/>
    <property type="project" value="UniProtKB-EC"/>
</dbReference>
<keyword evidence="2" id="KW-0058">Aromatic hydrocarbons catabolism</keyword>
<dbReference type="InterPro" id="IPR000639">
    <property type="entry name" value="Epox_hydrolase-like"/>
</dbReference>
<comment type="similarity">
    <text evidence="1">Belongs to the peptidase S33 family.</text>
</comment>
<dbReference type="PIRSF" id="PIRSF001112">
    <property type="entry name" value="Epoxide_hydrolase"/>
    <property type="match status" value="1"/>
</dbReference>
<accession>A0A170Q9V5</accession>
<dbReference type="GO" id="GO:0097176">
    <property type="term" value="P:epoxide metabolic process"/>
    <property type="evidence" value="ECO:0007669"/>
    <property type="project" value="TreeGrafter"/>
</dbReference>
<gene>
    <name evidence="5" type="ORF">MGWOODY_Clf571</name>
</gene>
<proteinExistence type="inferred from homology"/>
<evidence type="ECO:0000256" key="2">
    <source>
        <dbReference type="ARBA" id="ARBA00022797"/>
    </source>
</evidence>
<dbReference type="Gene3D" id="3.40.50.1820">
    <property type="entry name" value="alpha/beta hydrolase"/>
    <property type="match status" value="1"/>
</dbReference>
<sequence length="383" mass="43227">MAVQPFTIDVPDSILEDLKSRLERTRWPDELPGTNWEYGSNLDYVKELVEYWRAKFDWRAQERLLNSFSHFKTEVDGLDIHYIREKGKGPNPIPLVITHGWPGTFFEMYKVIPMLSDPARHGGDPADAFDVVAPSMPGYGFSGHTTERGLDVLAIGDLWAKLMSDNLGYPRFGAQGGDWGAIVTAKLGLSHSDKVIGIHSTFISRPTPYMGPGSRELSEAEKAMFQQRTDWQAAEGGYAHIQGTKPQTLSYGLNDSPAGLAAWIVEKYRTWSDCGGDVETRFTKDELLTTITIYWVTQSIGSATKLYYESLRETWRLAQGERIEVPCGIAVFPSEISVPPREWAERSYNVQQWTVMPSGGHFAALEEPVRLVEDIRNFFRPLR</sequence>
<dbReference type="InterPro" id="IPR016292">
    <property type="entry name" value="Epoxide_hydrolase"/>
</dbReference>
<dbReference type="PANTHER" id="PTHR21661">
    <property type="entry name" value="EPOXIDE HYDROLASE 1-RELATED"/>
    <property type="match status" value="1"/>
</dbReference>
<dbReference type="PRINTS" id="PR00412">
    <property type="entry name" value="EPOXHYDRLASE"/>
</dbReference>
<name>A0A170Q9V5_9ZZZZ</name>
<evidence type="ECO:0000256" key="3">
    <source>
        <dbReference type="ARBA" id="ARBA00022801"/>
    </source>
</evidence>
<reference evidence="5" key="1">
    <citation type="submission" date="2015-10" db="EMBL/GenBank/DDBJ databases">
        <authorList>
            <person name="Gilbert D.G."/>
        </authorList>
    </citation>
    <scope>NUCLEOTIDE SEQUENCE</scope>
</reference>
<feature type="domain" description="Epoxide hydrolase N-terminal" evidence="4">
    <location>
        <begin position="3"/>
        <end position="108"/>
    </location>
</feature>
<dbReference type="InterPro" id="IPR029058">
    <property type="entry name" value="AB_hydrolase_fold"/>
</dbReference>
<dbReference type="AlphaFoldDB" id="A0A170Q9V5"/>
<evidence type="ECO:0000259" key="4">
    <source>
        <dbReference type="Pfam" id="PF06441"/>
    </source>
</evidence>
<evidence type="ECO:0000256" key="1">
    <source>
        <dbReference type="ARBA" id="ARBA00010088"/>
    </source>
</evidence>
<dbReference type="EC" id="3.3.2.9" evidence="5"/>
<dbReference type="PANTHER" id="PTHR21661:SF35">
    <property type="entry name" value="EPOXIDE HYDROLASE"/>
    <property type="match status" value="1"/>
</dbReference>